<dbReference type="Proteomes" id="UP000326961">
    <property type="component" value="Chromosome"/>
</dbReference>
<name>A0A5P3XFB2_PARBF</name>
<dbReference type="InterPro" id="IPR014710">
    <property type="entry name" value="RmlC-like_jellyroll"/>
</dbReference>
<accession>A0A5P3XFB2</accession>
<evidence type="ECO:0000313" key="2">
    <source>
        <dbReference type="EMBL" id="QEZ69031.1"/>
    </source>
</evidence>
<dbReference type="AlphaFoldDB" id="A0A5P3XFB2"/>
<sequence length="154" mass="18029">MLKLHHDDSLRYYIENYKINNMFDVNLNSHMELHCFNKNELIVLKNTTPNYLYFLVEGTTIKLENSFDNNNNILKSSINNLNIIGSLEIFTENKFEYSLRALDECIFIGIPVSIIKDIAFKDPTFLSYFCKSFANSIYNNDLETSFLKKEKDAI</sequence>
<dbReference type="CDD" id="cd00038">
    <property type="entry name" value="CAP_ED"/>
    <property type="match status" value="1"/>
</dbReference>
<evidence type="ECO:0000313" key="3">
    <source>
        <dbReference type="Proteomes" id="UP000326961"/>
    </source>
</evidence>
<gene>
    <name evidence="2" type="ORF">D4A35_08815</name>
</gene>
<dbReference type="InterPro" id="IPR000595">
    <property type="entry name" value="cNMP-bd_dom"/>
</dbReference>
<feature type="domain" description="Cyclic nucleotide-binding" evidence="1">
    <location>
        <begin position="36"/>
        <end position="119"/>
    </location>
</feature>
<proteinExistence type="predicted"/>
<evidence type="ECO:0000259" key="1">
    <source>
        <dbReference type="Pfam" id="PF00027"/>
    </source>
</evidence>
<reference evidence="2 3" key="1">
    <citation type="submission" date="2018-09" db="EMBL/GenBank/DDBJ databases">
        <title>A clostridial neurotoxin that targets Anopheles mosquitoes.</title>
        <authorList>
            <person name="Contreras E."/>
            <person name="Masuyer G."/>
            <person name="Qureshi N."/>
            <person name="Chawla S."/>
            <person name="Lim H.L."/>
            <person name="Chen J."/>
            <person name="Stenmark P."/>
            <person name="Gill S."/>
        </authorList>
    </citation>
    <scope>NUCLEOTIDE SEQUENCE [LARGE SCALE GENOMIC DNA]</scope>
    <source>
        <strain evidence="2 3">Cbm</strain>
    </source>
</reference>
<dbReference type="SUPFAM" id="SSF51206">
    <property type="entry name" value="cAMP-binding domain-like"/>
    <property type="match status" value="1"/>
</dbReference>
<dbReference type="Gene3D" id="2.60.120.10">
    <property type="entry name" value="Jelly Rolls"/>
    <property type="match status" value="1"/>
</dbReference>
<protein>
    <recommendedName>
        <fullName evidence="1">Cyclic nucleotide-binding domain-containing protein</fullName>
    </recommendedName>
</protein>
<dbReference type="RefSeq" id="WP_150886693.1">
    <property type="nucleotide sequence ID" value="NZ_CP032452.1"/>
</dbReference>
<organism evidence="2 3">
    <name type="scientific">Paraclostridium bifermentans</name>
    <name type="common">Clostridium bifermentans</name>
    <dbReference type="NCBI Taxonomy" id="1490"/>
    <lineage>
        <taxon>Bacteria</taxon>
        <taxon>Bacillati</taxon>
        <taxon>Bacillota</taxon>
        <taxon>Clostridia</taxon>
        <taxon>Peptostreptococcales</taxon>
        <taxon>Peptostreptococcaceae</taxon>
        <taxon>Paraclostridium</taxon>
    </lineage>
</organism>
<dbReference type="EMBL" id="CP032452">
    <property type="protein sequence ID" value="QEZ69031.1"/>
    <property type="molecule type" value="Genomic_DNA"/>
</dbReference>
<dbReference type="Pfam" id="PF00027">
    <property type="entry name" value="cNMP_binding"/>
    <property type="match status" value="1"/>
</dbReference>
<dbReference type="InterPro" id="IPR018490">
    <property type="entry name" value="cNMP-bd_dom_sf"/>
</dbReference>